<protein>
    <submittedName>
        <fullName evidence="3">ORF6N domain-containing protein</fullName>
    </submittedName>
</protein>
<accession>A0ABU7VST7</accession>
<organism evidence="3 4">
    <name type="scientific">Paenibacillus haidiansis</name>
    <dbReference type="NCBI Taxonomy" id="1574488"/>
    <lineage>
        <taxon>Bacteria</taxon>
        <taxon>Bacillati</taxon>
        <taxon>Bacillota</taxon>
        <taxon>Bacilli</taxon>
        <taxon>Bacillales</taxon>
        <taxon>Paenibacillaceae</taxon>
        <taxon>Paenibacillus</taxon>
    </lineage>
</organism>
<keyword evidence="4" id="KW-1185">Reference proteome</keyword>
<reference evidence="3 4" key="1">
    <citation type="submission" date="2024-02" db="EMBL/GenBank/DDBJ databases">
        <title>A nitrogen-fixing paenibacillus bacterium.</title>
        <authorList>
            <person name="Zhang W.L."/>
            <person name="Chen S.F."/>
        </authorList>
    </citation>
    <scope>NUCLEOTIDE SEQUENCE [LARGE SCALE GENOMIC DNA]</scope>
    <source>
        <strain evidence="3 4">M1</strain>
    </source>
</reference>
<gene>
    <name evidence="3" type="ORF">V3851_13460</name>
</gene>
<proteinExistence type="predicted"/>
<evidence type="ECO:0000256" key="1">
    <source>
        <dbReference type="SAM" id="Coils"/>
    </source>
</evidence>
<dbReference type="EMBL" id="JAZHPZ010000006">
    <property type="protein sequence ID" value="MEF2966844.1"/>
    <property type="molecule type" value="Genomic_DNA"/>
</dbReference>
<dbReference type="Pfam" id="PF10543">
    <property type="entry name" value="ORF6N"/>
    <property type="match status" value="1"/>
</dbReference>
<feature type="domain" description="KilA-N DNA-binding" evidence="2">
    <location>
        <begin position="5"/>
        <end position="89"/>
    </location>
</feature>
<evidence type="ECO:0000313" key="4">
    <source>
        <dbReference type="Proteomes" id="UP001306950"/>
    </source>
</evidence>
<evidence type="ECO:0000313" key="3">
    <source>
        <dbReference type="EMBL" id="MEF2966844.1"/>
    </source>
</evidence>
<dbReference type="InterPro" id="IPR018873">
    <property type="entry name" value="KilA-N_DNA-bd_domain"/>
</dbReference>
<comment type="caution">
    <text evidence="3">The sequence shown here is derived from an EMBL/GenBank/DDBJ whole genome shotgun (WGS) entry which is preliminary data.</text>
</comment>
<sequence>MNQLQIINHNGQRVLTTTQLAESYGTEVQILTNNFNRNKARYTEGKHYIALEGQEKRDFLNLHQNDLGSKNAVVLYLWTEKGAWMHAKSLNTDQAWEAYEMLVDDYYRVKSTLPQMSPAEVLAGVANQLVEQERRLVAVESRLEQAEKQQDDIKDILALNPTDARKKVNQLLNKIAQSAGGVGSYQDVRTESYKKLEERARCDLAKRVTNKKSRLALEGMAKSKIDKINNLDVIFEDGRLAEIYFAIVKEMAVANRIEVDAS</sequence>
<dbReference type="RefSeq" id="WP_331847069.1">
    <property type="nucleotide sequence ID" value="NZ_JAZHPZ010000006.1"/>
</dbReference>
<feature type="coiled-coil region" evidence="1">
    <location>
        <begin position="122"/>
        <end position="156"/>
    </location>
</feature>
<keyword evidence="1" id="KW-0175">Coiled coil</keyword>
<name>A0ABU7VST7_9BACL</name>
<dbReference type="Proteomes" id="UP001306950">
    <property type="component" value="Unassembled WGS sequence"/>
</dbReference>
<evidence type="ECO:0000259" key="2">
    <source>
        <dbReference type="Pfam" id="PF10543"/>
    </source>
</evidence>